<protein>
    <submittedName>
        <fullName evidence="2">Uncharacterized protein</fullName>
    </submittedName>
</protein>
<comment type="caution">
    <text evidence="2">The sequence shown here is derived from an EMBL/GenBank/DDBJ whole genome shotgun (WGS) entry which is preliminary data.</text>
</comment>
<organism evidence="2 3">
    <name type="scientific">Triplophysa rosa</name>
    <name type="common">Cave loach</name>
    <dbReference type="NCBI Taxonomy" id="992332"/>
    <lineage>
        <taxon>Eukaryota</taxon>
        <taxon>Metazoa</taxon>
        <taxon>Chordata</taxon>
        <taxon>Craniata</taxon>
        <taxon>Vertebrata</taxon>
        <taxon>Euteleostomi</taxon>
        <taxon>Actinopterygii</taxon>
        <taxon>Neopterygii</taxon>
        <taxon>Teleostei</taxon>
        <taxon>Ostariophysi</taxon>
        <taxon>Cypriniformes</taxon>
        <taxon>Nemacheilidae</taxon>
        <taxon>Triplophysa</taxon>
    </lineage>
</organism>
<evidence type="ECO:0000256" key="1">
    <source>
        <dbReference type="SAM" id="MobiDB-lite"/>
    </source>
</evidence>
<sequence length="170" mass="18892">MRPPQTKQRNPPNIERDTACDAVTQVRALTTPHAVAFRKSGFQGSPAFRDSYLPAPCRGGMVSCLTSTRSERASSIQSVRAARARLQQLHSRSHVGNYTRLNVDTDLAVRVPGTDGKGHDPCLLNSEVPRCQLYRSTQAERRRTIAARPRDLRQISKSKQSSSLAQDKPR</sequence>
<feature type="compositionally biased region" description="Basic and acidic residues" evidence="1">
    <location>
        <begin position="139"/>
        <end position="154"/>
    </location>
</feature>
<dbReference type="EMBL" id="JAFHDT010000008">
    <property type="protein sequence ID" value="KAI7806152.1"/>
    <property type="molecule type" value="Genomic_DNA"/>
</dbReference>
<dbReference type="AlphaFoldDB" id="A0A9W7WPU3"/>
<dbReference type="Proteomes" id="UP001059041">
    <property type="component" value="Linkage Group LG8"/>
</dbReference>
<evidence type="ECO:0000313" key="2">
    <source>
        <dbReference type="EMBL" id="KAI7806152.1"/>
    </source>
</evidence>
<accession>A0A9W7WPU3</accession>
<keyword evidence="3" id="KW-1185">Reference proteome</keyword>
<evidence type="ECO:0000313" key="3">
    <source>
        <dbReference type="Proteomes" id="UP001059041"/>
    </source>
</evidence>
<proteinExistence type="predicted"/>
<gene>
    <name evidence="2" type="ORF">IRJ41_001258</name>
</gene>
<name>A0A9W7WPU3_TRIRA</name>
<reference evidence="2" key="1">
    <citation type="submission" date="2021-02" db="EMBL/GenBank/DDBJ databases">
        <title>Comparative genomics reveals that relaxation of natural selection precedes convergent phenotypic evolution of cavefish.</title>
        <authorList>
            <person name="Peng Z."/>
        </authorList>
    </citation>
    <scope>NUCLEOTIDE SEQUENCE</scope>
    <source>
        <tissue evidence="2">Muscle</tissue>
    </source>
</reference>
<feature type="compositionally biased region" description="Polar residues" evidence="1">
    <location>
        <begin position="155"/>
        <end position="170"/>
    </location>
</feature>
<feature type="region of interest" description="Disordered" evidence="1">
    <location>
        <begin position="139"/>
        <end position="170"/>
    </location>
</feature>